<comment type="caution">
    <text evidence="2">The sequence shown here is derived from an EMBL/GenBank/DDBJ whole genome shotgun (WGS) entry which is preliminary data.</text>
</comment>
<evidence type="ECO:0000256" key="1">
    <source>
        <dbReference type="SAM" id="MobiDB-lite"/>
    </source>
</evidence>
<dbReference type="AlphaFoldDB" id="A0A9W4IPZ9"/>
<gene>
    <name evidence="2" type="ORF">PSALAMII_LOCUS2377</name>
</gene>
<protein>
    <submittedName>
        <fullName evidence="2">Uncharacterized protein</fullName>
    </submittedName>
</protein>
<sequence length="585" mass="65625">MNSRKLVPLPTALASTISNARLGAVASLRKRDPETFIALTMSCMDAHTQATKAMIEELQQRMDSGEMFDWESEYDNIKSRLSKYCESLVEEAEMSLAPDELDCPVKSSVDLVRHLKDKSSINSLQISSSLSNTSPTVSSHSDDSKISPALSMPDSSGEGYLLASSRQRLRLFAVSSEDWVKYASEPLSVHQFVVMLPEGLTQVDESIHLGVVMGILTKLYTMAKLMQTILISYGLETDSSRLGLMHWTKQCEDNAKSTDLKTLISIVENLFYSLYARVVIELASVELCGGFRPSPRSLASHRPFLLPEPNHLFRIILAFKDALDAPNICANFRKDTALHFQQDYIAQIADKTKTSADLPPDSIGYRLYAEGIVGNRNGPYCTKWKTLVTFFNVIPVRVMALLSEHYLAVVPVSVMPDDIPFDQLPFINPDQIEEKQRDAETKKDHHTATLAKLEGTTIGDERLKDPKFRIYYLAKQRKCVCPGLCRCAVECTREVVHCCPCAERQVRVMKTKRDLSSTSSDLVFETTAGTMARMCFHGLASLRCGVTDRQISAELQRAFELIDGLINNEREKDKNPRRENSKRRS</sequence>
<evidence type="ECO:0000313" key="3">
    <source>
        <dbReference type="Proteomes" id="UP001152592"/>
    </source>
</evidence>
<dbReference type="EMBL" id="CAJVPD010000110">
    <property type="protein sequence ID" value="CAG8324480.1"/>
    <property type="molecule type" value="Genomic_DNA"/>
</dbReference>
<feature type="compositionally biased region" description="Low complexity" evidence="1">
    <location>
        <begin position="126"/>
        <end position="139"/>
    </location>
</feature>
<feature type="region of interest" description="Disordered" evidence="1">
    <location>
        <begin position="126"/>
        <end position="154"/>
    </location>
</feature>
<accession>A0A9W4IPZ9</accession>
<evidence type="ECO:0000313" key="2">
    <source>
        <dbReference type="EMBL" id="CAG8324480.1"/>
    </source>
</evidence>
<dbReference type="OrthoDB" id="294295at2759"/>
<organism evidence="2 3">
    <name type="scientific">Penicillium salamii</name>
    <dbReference type="NCBI Taxonomy" id="1612424"/>
    <lineage>
        <taxon>Eukaryota</taxon>
        <taxon>Fungi</taxon>
        <taxon>Dikarya</taxon>
        <taxon>Ascomycota</taxon>
        <taxon>Pezizomycotina</taxon>
        <taxon>Eurotiomycetes</taxon>
        <taxon>Eurotiomycetidae</taxon>
        <taxon>Eurotiales</taxon>
        <taxon>Aspergillaceae</taxon>
        <taxon>Penicillium</taxon>
    </lineage>
</organism>
<name>A0A9W4IPZ9_9EURO</name>
<proteinExistence type="predicted"/>
<dbReference type="Proteomes" id="UP001152592">
    <property type="component" value="Unassembled WGS sequence"/>
</dbReference>
<reference evidence="2" key="1">
    <citation type="submission" date="2021-07" db="EMBL/GenBank/DDBJ databases">
        <authorList>
            <person name="Branca A.L. A."/>
        </authorList>
    </citation>
    <scope>NUCLEOTIDE SEQUENCE</scope>
</reference>